<dbReference type="Proteomes" id="UP001218188">
    <property type="component" value="Unassembled WGS sequence"/>
</dbReference>
<evidence type="ECO:0000313" key="1">
    <source>
        <dbReference type="EMBL" id="KAJ7026407.1"/>
    </source>
</evidence>
<keyword evidence="2" id="KW-1185">Reference proteome</keyword>
<comment type="caution">
    <text evidence="1">The sequence shown here is derived from an EMBL/GenBank/DDBJ whole genome shotgun (WGS) entry which is preliminary data.</text>
</comment>
<accession>A0AAD6WV57</accession>
<reference evidence="1" key="1">
    <citation type="submission" date="2023-03" db="EMBL/GenBank/DDBJ databases">
        <title>Massive genome expansion in bonnet fungi (Mycena s.s.) driven by repeated elements and novel gene families across ecological guilds.</title>
        <authorList>
            <consortium name="Lawrence Berkeley National Laboratory"/>
            <person name="Harder C.B."/>
            <person name="Miyauchi S."/>
            <person name="Viragh M."/>
            <person name="Kuo A."/>
            <person name="Thoen E."/>
            <person name="Andreopoulos B."/>
            <person name="Lu D."/>
            <person name="Skrede I."/>
            <person name="Drula E."/>
            <person name="Henrissat B."/>
            <person name="Morin E."/>
            <person name="Kohler A."/>
            <person name="Barry K."/>
            <person name="LaButti K."/>
            <person name="Morin E."/>
            <person name="Salamov A."/>
            <person name="Lipzen A."/>
            <person name="Mereny Z."/>
            <person name="Hegedus B."/>
            <person name="Baldrian P."/>
            <person name="Stursova M."/>
            <person name="Weitz H."/>
            <person name="Taylor A."/>
            <person name="Grigoriev I.V."/>
            <person name="Nagy L.G."/>
            <person name="Martin F."/>
            <person name="Kauserud H."/>
        </authorList>
    </citation>
    <scope>NUCLEOTIDE SEQUENCE</scope>
    <source>
        <strain evidence="1">CBHHK200</strain>
    </source>
</reference>
<proteinExistence type="predicted"/>
<organism evidence="1 2">
    <name type="scientific">Mycena alexandri</name>
    <dbReference type="NCBI Taxonomy" id="1745969"/>
    <lineage>
        <taxon>Eukaryota</taxon>
        <taxon>Fungi</taxon>
        <taxon>Dikarya</taxon>
        <taxon>Basidiomycota</taxon>
        <taxon>Agaricomycotina</taxon>
        <taxon>Agaricomycetes</taxon>
        <taxon>Agaricomycetidae</taxon>
        <taxon>Agaricales</taxon>
        <taxon>Marasmiineae</taxon>
        <taxon>Mycenaceae</taxon>
        <taxon>Mycena</taxon>
    </lineage>
</organism>
<name>A0AAD6WV57_9AGAR</name>
<protein>
    <submittedName>
        <fullName evidence="1">Uncharacterized protein</fullName>
    </submittedName>
</protein>
<sequence>MASAPEASSFPNIFVLQLHLTPVKIRKSSCRVFCPYCARARPHTRASRLVPPYQQVTPWGSPDSVCIYTRTVLRPIVPRAHTARTLHSAHTHTFPVPQSRASSSVPVFHALRQCAYSCSCPHRTRARAALVLVPRSLSYRARSPCSFRANSFRDRSRTLLALRAPGQRTKCLHLGGCLIPGYRHHRTEQPAPSYPWAQPVLIPIVPMPVPVSRTLSFSVHARYNGLLNLISRFRVPSHFICRRVCPSCCSRSLTPYLCLIPRTPRARAPYPIPVHVHRTP</sequence>
<gene>
    <name evidence="1" type="ORF">C8F04DRAFT_1268049</name>
</gene>
<evidence type="ECO:0000313" key="2">
    <source>
        <dbReference type="Proteomes" id="UP001218188"/>
    </source>
</evidence>
<dbReference type="EMBL" id="JARJCM010000138">
    <property type="protein sequence ID" value="KAJ7026407.1"/>
    <property type="molecule type" value="Genomic_DNA"/>
</dbReference>
<dbReference type="AlphaFoldDB" id="A0AAD6WV57"/>